<feature type="domain" description="Histidine kinase" evidence="9">
    <location>
        <begin position="342"/>
        <end position="596"/>
    </location>
</feature>
<dbReference type="GO" id="GO:0016036">
    <property type="term" value="P:cellular response to phosphate starvation"/>
    <property type="evidence" value="ECO:0007669"/>
    <property type="project" value="TreeGrafter"/>
</dbReference>
<name>K0NHZ9_DESTT</name>
<keyword evidence="12" id="KW-1185">Reference proteome</keyword>
<dbReference type="Gene3D" id="1.10.287.130">
    <property type="match status" value="1"/>
</dbReference>
<dbReference type="NCBIfam" id="TIGR00229">
    <property type="entry name" value="sensory_box"/>
    <property type="match status" value="1"/>
</dbReference>
<organism evidence="11 12">
    <name type="scientific">Desulfobacula toluolica (strain DSM 7467 / Tol2)</name>
    <dbReference type="NCBI Taxonomy" id="651182"/>
    <lineage>
        <taxon>Bacteria</taxon>
        <taxon>Pseudomonadati</taxon>
        <taxon>Thermodesulfobacteriota</taxon>
        <taxon>Desulfobacteria</taxon>
        <taxon>Desulfobacterales</taxon>
        <taxon>Desulfobacteraceae</taxon>
        <taxon>Desulfobacula</taxon>
    </lineage>
</organism>
<dbReference type="Gene3D" id="3.30.565.10">
    <property type="entry name" value="Histidine kinase-like ATPase, C-terminal domain"/>
    <property type="match status" value="1"/>
</dbReference>
<evidence type="ECO:0000313" key="11">
    <source>
        <dbReference type="EMBL" id="CCK80996.1"/>
    </source>
</evidence>
<feature type="domain" description="PAS" evidence="10">
    <location>
        <begin position="34"/>
        <end position="79"/>
    </location>
</feature>
<comment type="catalytic activity">
    <reaction evidence="1">
        <text>ATP + protein L-histidine = ADP + protein N-phospho-L-histidine.</text>
        <dbReference type="EC" id="2.7.13.3"/>
    </reaction>
</comment>
<keyword evidence="6" id="KW-0902">Two-component regulatory system</keyword>
<evidence type="ECO:0000256" key="7">
    <source>
        <dbReference type="ARBA" id="ARBA00023136"/>
    </source>
</evidence>
<dbReference type="CDD" id="cd00130">
    <property type="entry name" value="PAS"/>
    <property type="match status" value="1"/>
</dbReference>
<keyword evidence="4 11" id="KW-0808">Transferase</keyword>
<dbReference type="SMART" id="SM00091">
    <property type="entry name" value="PAS"/>
    <property type="match status" value="1"/>
</dbReference>
<dbReference type="Gene3D" id="3.30.450.20">
    <property type="entry name" value="PAS domain"/>
    <property type="match status" value="1"/>
</dbReference>
<accession>K0NHZ9</accession>
<dbReference type="Proteomes" id="UP000007347">
    <property type="component" value="Chromosome"/>
</dbReference>
<evidence type="ECO:0000259" key="9">
    <source>
        <dbReference type="PROSITE" id="PS50109"/>
    </source>
</evidence>
<dbReference type="Pfam" id="PF02518">
    <property type="entry name" value="HATPase_c"/>
    <property type="match status" value="1"/>
</dbReference>
<dbReference type="InterPro" id="IPR003594">
    <property type="entry name" value="HATPase_dom"/>
</dbReference>
<dbReference type="InterPro" id="IPR036097">
    <property type="entry name" value="HisK_dim/P_sf"/>
</dbReference>
<dbReference type="EC" id="2.7.13.3" evidence="2"/>
<evidence type="ECO:0000256" key="5">
    <source>
        <dbReference type="ARBA" id="ARBA00022777"/>
    </source>
</evidence>
<dbReference type="SUPFAM" id="SSF55785">
    <property type="entry name" value="PYP-like sensor domain (PAS domain)"/>
    <property type="match status" value="1"/>
</dbReference>
<dbReference type="GO" id="GO:0000155">
    <property type="term" value="F:phosphorelay sensor kinase activity"/>
    <property type="evidence" value="ECO:0007669"/>
    <property type="project" value="InterPro"/>
</dbReference>
<evidence type="ECO:0000256" key="1">
    <source>
        <dbReference type="ARBA" id="ARBA00000085"/>
    </source>
</evidence>
<dbReference type="AlphaFoldDB" id="K0NHZ9"/>
<dbReference type="InterPro" id="IPR005467">
    <property type="entry name" value="His_kinase_dom"/>
</dbReference>
<dbReference type="PROSITE" id="PS50109">
    <property type="entry name" value="HIS_KIN"/>
    <property type="match status" value="1"/>
</dbReference>
<dbReference type="InterPro" id="IPR029016">
    <property type="entry name" value="GAF-like_dom_sf"/>
</dbReference>
<dbReference type="SMART" id="SM00388">
    <property type="entry name" value="HisKA"/>
    <property type="match status" value="1"/>
</dbReference>
<dbReference type="HOGENOM" id="CLU_020404_0_0_7"/>
<keyword evidence="3" id="KW-0597">Phosphoprotein</keyword>
<dbReference type="CDD" id="cd00082">
    <property type="entry name" value="HisKA"/>
    <property type="match status" value="1"/>
</dbReference>
<dbReference type="Gene3D" id="3.30.450.40">
    <property type="match status" value="1"/>
</dbReference>
<dbReference type="PANTHER" id="PTHR45453">
    <property type="entry name" value="PHOSPHATE REGULON SENSOR PROTEIN PHOR"/>
    <property type="match status" value="1"/>
</dbReference>
<dbReference type="GO" id="GO:0006355">
    <property type="term" value="P:regulation of DNA-templated transcription"/>
    <property type="evidence" value="ECO:0007669"/>
    <property type="project" value="InterPro"/>
</dbReference>
<dbReference type="RefSeq" id="WP_014958207.1">
    <property type="nucleotide sequence ID" value="NC_018645.1"/>
</dbReference>
<evidence type="ECO:0000259" key="10">
    <source>
        <dbReference type="PROSITE" id="PS50112"/>
    </source>
</evidence>
<evidence type="ECO:0000256" key="8">
    <source>
        <dbReference type="SAM" id="Coils"/>
    </source>
</evidence>
<dbReference type="InterPro" id="IPR036890">
    <property type="entry name" value="HATPase_C_sf"/>
</dbReference>
<dbReference type="InterPro" id="IPR013767">
    <property type="entry name" value="PAS_fold"/>
</dbReference>
<dbReference type="InterPro" id="IPR003661">
    <property type="entry name" value="HisK_dim/P_dom"/>
</dbReference>
<dbReference type="InterPro" id="IPR003018">
    <property type="entry name" value="GAF"/>
</dbReference>
<dbReference type="EMBL" id="FO203503">
    <property type="protein sequence ID" value="CCK80996.1"/>
    <property type="molecule type" value="Genomic_DNA"/>
</dbReference>
<gene>
    <name evidence="11" type="ordered locus">TOL2_C28360</name>
</gene>
<dbReference type="InterPro" id="IPR050351">
    <property type="entry name" value="BphY/WalK/GraS-like"/>
</dbReference>
<feature type="coiled-coil region" evidence="8">
    <location>
        <begin position="7"/>
        <end position="34"/>
    </location>
</feature>
<dbReference type="InterPro" id="IPR035965">
    <property type="entry name" value="PAS-like_dom_sf"/>
</dbReference>
<sequence>MVQKPTYEELLIKIESLEKEVQNVKEAYQVQTAEKENHQRFLKFLPYPVLARDAKERVTYLNPAFTKTFGWTLKELKGKIGKNYVPDSLKTELRDKIKMLPYSKNVLQFNTKRLTKNGDILDVVIRIGVDRDKNKNPEGVIIVLKDVTMEKRIDRNRTAMNRISKVLPQYPGLKKLLFYVNTEIKELLNVECANTILLDETQKEFYFFSVIHDDPTTQEHIEKTRFAMSELMSGQVVKTGKPIIVNTPSDDRQLYQLRNRKMGYKIKNLLLVPLKNKDRIIGILAADNKKTGDFDETDLETLNTISATVALSIENARVSRELREAYEELKSLNHAKDKMISHLSHELKTPVAILLSSFKILSKRLADLPEKTWQPTMERVQRNLDRIIGIEGEVSDIVEKKDFFQHKIFSRILEQCRDEFESLIAEETGEKGIIAKVSRKIEDIFSSRDLVVQDIFLNRFVEKRIKAIKPDMSHRNISLIPHLKSSSPIRMPVDPLKKTVDGLIRNAIENTPDGGKIEIFVHQKGNGMQFVVKDHGIGLTQEARKRIFEGFFSTQETMNYSSKRPFDFNAGGKGADLLRMKIFSEKYNFKISMTSQRCRRIPENMDTCPGSIQECQNIPGPECDGMTTVTCFFPFPESK</sequence>
<dbReference type="InterPro" id="IPR000014">
    <property type="entry name" value="PAS"/>
</dbReference>
<keyword evidence="7" id="KW-0472">Membrane</keyword>
<evidence type="ECO:0000256" key="3">
    <source>
        <dbReference type="ARBA" id="ARBA00022553"/>
    </source>
</evidence>
<dbReference type="GO" id="GO:0004721">
    <property type="term" value="F:phosphoprotein phosphatase activity"/>
    <property type="evidence" value="ECO:0007669"/>
    <property type="project" value="TreeGrafter"/>
</dbReference>
<dbReference type="PANTHER" id="PTHR45453:SF1">
    <property type="entry name" value="PHOSPHATE REGULON SENSOR PROTEIN PHOR"/>
    <property type="match status" value="1"/>
</dbReference>
<dbReference type="KEGG" id="dto:TOL2_C28360"/>
<evidence type="ECO:0000256" key="4">
    <source>
        <dbReference type="ARBA" id="ARBA00022679"/>
    </source>
</evidence>
<evidence type="ECO:0000256" key="6">
    <source>
        <dbReference type="ARBA" id="ARBA00023012"/>
    </source>
</evidence>
<dbReference type="PROSITE" id="PS50112">
    <property type="entry name" value="PAS"/>
    <property type="match status" value="1"/>
</dbReference>
<dbReference type="STRING" id="651182.TOL2_C28360"/>
<protein>
    <recommendedName>
        <fullName evidence="2">histidine kinase</fullName>
        <ecNumber evidence="2">2.7.13.3</ecNumber>
    </recommendedName>
</protein>
<dbReference type="SMART" id="SM00065">
    <property type="entry name" value="GAF"/>
    <property type="match status" value="1"/>
</dbReference>
<dbReference type="SUPFAM" id="SSF55781">
    <property type="entry name" value="GAF domain-like"/>
    <property type="match status" value="1"/>
</dbReference>
<dbReference type="Pfam" id="PF00989">
    <property type="entry name" value="PAS"/>
    <property type="match status" value="1"/>
</dbReference>
<dbReference type="GO" id="GO:0005886">
    <property type="term" value="C:plasma membrane"/>
    <property type="evidence" value="ECO:0007669"/>
    <property type="project" value="TreeGrafter"/>
</dbReference>
<evidence type="ECO:0000256" key="2">
    <source>
        <dbReference type="ARBA" id="ARBA00012438"/>
    </source>
</evidence>
<evidence type="ECO:0000313" key="12">
    <source>
        <dbReference type="Proteomes" id="UP000007347"/>
    </source>
</evidence>
<reference evidence="11 12" key="1">
    <citation type="journal article" date="2013" name="Environ. Microbiol.">
        <title>Complete genome, catabolic sub-proteomes and key-metabolites of Desulfobacula toluolica Tol2, a marine, aromatic compound-degrading, sulfate-reducing bacterium.</title>
        <authorList>
            <person name="Wohlbrand L."/>
            <person name="Jacob J.H."/>
            <person name="Kube M."/>
            <person name="Mussmann M."/>
            <person name="Jarling R."/>
            <person name="Beck A."/>
            <person name="Amann R."/>
            <person name="Wilkes H."/>
            <person name="Reinhardt R."/>
            <person name="Rabus R."/>
        </authorList>
    </citation>
    <scope>NUCLEOTIDE SEQUENCE [LARGE SCALE GENOMIC DNA]</scope>
    <source>
        <strain evidence="12">DSM 7467 / Tol2</strain>
    </source>
</reference>
<keyword evidence="8" id="KW-0175">Coiled coil</keyword>
<dbReference type="OrthoDB" id="5413104at2"/>
<dbReference type="SMART" id="SM00387">
    <property type="entry name" value="HATPase_c"/>
    <property type="match status" value="1"/>
</dbReference>
<dbReference type="Pfam" id="PF13185">
    <property type="entry name" value="GAF_2"/>
    <property type="match status" value="1"/>
</dbReference>
<proteinExistence type="predicted"/>
<dbReference type="SUPFAM" id="SSF47384">
    <property type="entry name" value="Homodimeric domain of signal transducing histidine kinase"/>
    <property type="match status" value="1"/>
</dbReference>
<dbReference type="SUPFAM" id="SSF55874">
    <property type="entry name" value="ATPase domain of HSP90 chaperone/DNA topoisomerase II/histidine kinase"/>
    <property type="match status" value="1"/>
</dbReference>
<keyword evidence="5 11" id="KW-0418">Kinase</keyword>